<evidence type="ECO:0008006" key="11">
    <source>
        <dbReference type="Google" id="ProtNLM"/>
    </source>
</evidence>
<comment type="caution">
    <text evidence="9">The sequence shown here is derived from an EMBL/GenBank/DDBJ whole genome shotgun (WGS) entry which is preliminary data.</text>
</comment>
<dbReference type="EMBL" id="AQHV01000010">
    <property type="protein sequence ID" value="KKB56891.1"/>
    <property type="molecule type" value="Genomic_DNA"/>
</dbReference>
<gene>
    <name evidence="9" type="ORF">HMPREF1535_01543</name>
</gene>
<dbReference type="GO" id="GO:0005886">
    <property type="term" value="C:plasma membrane"/>
    <property type="evidence" value="ECO:0007669"/>
    <property type="project" value="UniProtKB-SubCell"/>
</dbReference>
<feature type="transmembrane region" description="Helical" evidence="6">
    <location>
        <begin position="429"/>
        <end position="451"/>
    </location>
</feature>
<feature type="transmembrane region" description="Helical" evidence="6">
    <location>
        <begin position="384"/>
        <end position="408"/>
    </location>
</feature>
<dbReference type="InterPro" id="IPR025857">
    <property type="entry name" value="MacB_PCD"/>
</dbReference>
<reference evidence="9 10" key="1">
    <citation type="submission" date="2013-04" db="EMBL/GenBank/DDBJ databases">
        <title>The Genome Sequence of Parabacteroides goldsteinii DSM 19448.</title>
        <authorList>
            <consortium name="The Broad Institute Genomics Platform"/>
            <person name="Earl A."/>
            <person name="Ward D."/>
            <person name="Feldgarden M."/>
            <person name="Gevers D."/>
            <person name="Martens E."/>
            <person name="Sakamoto M."/>
            <person name="Benno Y."/>
            <person name="Song Y."/>
            <person name="Liu C."/>
            <person name="Lee J."/>
            <person name="Bolanos M."/>
            <person name="Vaisanen M.L."/>
            <person name="Finegold S.M."/>
            <person name="Walker B."/>
            <person name="Young S."/>
            <person name="Zeng Q."/>
            <person name="Gargeya S."/>
            <person name="Fitzgerald M."/>
            <person name="Haas B."/>
            <person name="Abouelleil A."/>
            <person name="Allen A.W."/>
            <person name="Alvarado L."/>
            <person name="Arachchi H.M."/>
            <person name="Berlin A.M."/>
            <person name="Chapman S.B."/>
            <person name="Gainer-Dewar J."/>
            <person name="Goldberg J."/>
            <person name="Griggs A."/>
            <person name="Gujja S."/>
            <person name="Hansen M."/>
            <person name="Howarth C."/>
            <person name="Imamovic A."/>
            <person name="Ireland A."/>
            <person name="Larimer J."/>
            <person name="McCowan C."/>
            <person name="Murphy C."/>
            <person name="Pearson M."/>
            <person name="Poon T.W."/>
            <person name="Priest M."/>
            <person name="Roberts A."/>
            <person name="Saif S."/>
            <person name="Shea T."/>
            <person name="Sisk P."/>
            <person name="Sykes S."/>
            <person name="Wortman J."/>
            <person name="Nusbaum C."/>
            <person name="Birren B."/>
        </authorList>
    </citation>
    <scope>NUCLEOTIDE SEQUENCE [LARGE SCALE GENOMIC DNA]</scope>
    <source>
        <strain evidence="9 10">DSM 19448</strain>
    </source>
</reference>
<feature type="transmembrane region" description="Helical" evidence="6">
    <location>
        <begin position="770"/>
        <end position="790"/>
    </location>
</feature>
<dbReference type="GO" id="GO:0022857">
    <property type="term" value="F:transmembrane transporter activity"/>
    <property type="evidence" value="ECO:0007669"/>
    <property type="project" value="TreeGrafter"/>
</dbReference>
<evidence type="ECO:0000256" key="5">
    <source>
        <dbReference type="ARBA" id="ARBA00023136"/>
    </source>
</evidence>
<dbReference type="AlphaFoldDB" id="A0A0F5JGD3"/>
<evidence type="ECO:0000313" key="9">
    <source>
        <dbReference type="EMBL" id="KKB56891.1"/>
    </source>
</evidence>
<feature type="transmembrane region" description="Helical" evidence="6">
    <location>
        <begin position="338"/>
        <end position="364"/>
    </location>
</feature>
<comment type="subcellular location">
    <subcellularLocation>
        <location evidence="1">Cell membrane</location>
        <topology evidence="1">Multi-pass membrane protein</topology>
    </subcellularLocation>
</comment>
<dbReference type="HOGENOM" id="CLU_008713_1_0_10"/>
<feature type="domain" description="MacB-like periplasmic core" evidence="8">
    <location>
        <begin position="21"/>
        <end position="241"/>
    </location>
</feature>
<keyword evidence="2" id="KW-1003">Cell membrane</keyword>
<dbReference type="Proteomes" id="UP000033047">
    <property type="component" value="Unassembled WGS sequence"/>
</dbReference>
<protein>
    <recommendedName>
        <fullName evidence="11">ABC transporter permease</fullName>
    </recommendedName>
</protein>
<evidence type="ECO:0000256" key="3">
    <source>
        <dbReference type="ARBA" id="ARBA00022692"/>
    </source>
</evidence>
<dbReference type="Pfam" id="PF12704">
    <property type="entry name" value="MacB_PCD"/>
    <property type="match status" value="2"/>
</dbReference>
<dbReference type="PATRIC" id="fig|927665.4.peg.1576"/>
<evidence type="ECO:0000259" key="8">
    <source>
        <dbReference type="Pfam" id="PF12704"/>
    </source>
</evidence>
<name>A0A0F5JGD3_9BACT</name>
<dbReference type="PANTHER" id="PTHR30572">
    <property type="entry name" value="MEMBRANE COMPONENT OF TRANSPORTER-RELATED"/>
    <property type="match status" value="1"/>
</dbReference>
<evidence type="ECO:0000256" key="6">
    <source>
        <dbReference type="SAM" id="Phobius"/>
    </source>
</evidence>
<proteinExistence type="predicted"/>
<accession>A0A0F5JGD3</accession>
<evidence type="ECO:0000313" key="10">
    <source>
        <dbReference type="Proteomes" id="UP000033047"/>
    </source>
</evidence>
<evidence type="ECO:0000256" key="1">
    <source>
        <dbReference type="ARBA" id="ARBA00004651"/>
    </source>
</evidence>
<dbReference type="InterPro" id="IPR050250">
    <property type="entry name" value="Macrolide_Exporter_MacB"/>
</dbReference>
<dbReference type="STRING" id="927665.HMPREF1535_01543"/>
<dbReference type="PANTHER" id="PTHR30572:SF18">
    <property type="entry name" value="ABC-TYPE MACROLIDE FAMILY EXPORT SYSTEM PERMEASE COMPONENT 2"/>
    <property type="match status" value="1"/>
</dbReference>
<keyword evidence="3 6" id="KW-0812">Transmembrane</keyword>
<sequence>MIISNYWNSALRSLTKKKGFSAINIIGLAIGMAAALLILTYVAFEYSYDDMHSRADRIFRVEARFYENGELTDDWASSSAGYATAMKRNLAGVEDYTRVGSQYYPEQVVKYNELLYRETGIGYAEKNYFNFFDYELLKGDKNTCLDGPNKVVITERIANKYFKGADPIGKILIFRSNIGEEACEVTGIMKDMPVNSHVRYSMMISYETLPKWMDEYWYRHEVYSYVLLKSPALKKQVEEAFPAMAEKYKTEEALKNKTWAIELTNLRDIHLNPQKAYEPETKGNSSSMLVLICTALAILCIAWINYINMTVARSMERAKEIGIRRASGASRRQIVAQFLFESLITNGIAFILAIGLMEALMPAFNSLTGRDLGFSVWVTTSLGWMLLLIFALGVFLSGFYPATILSGIKPIRMLKGKFTHTKNAATTRKVLVVLQYTASMALLCGTLIVYAQLQFMRQASLGVRVDQTLVLKFPAHCEELSTKLTAMKRELKALPSVKNVTVSGAVPGTEVADFLSIVRLSDATKQTRLLEMLSCDYYYLDAYDLKFVAGRGFGEDFGGDVYNIVLNEAAVRTLGFASADAAIGERLSVETVDQPMKIIGVVKDYHQQSLNKGYTPILFALHDKLSWMKQRYISVVMENANPRELVKQAETVWNRYFPDSSYDYFFLDQFFDQQYRQDEVFGLIVALFAILAIFISCMGLWVLVMFSCSTRVREMGIRKVLGASKIQLFYELGREFFVLIGIAIVIALPLSWWVMDGWLSNYSFRTDWKAWFFLVPVILLCVISLLTIGWQTAKTILSKPARSLRYE</sequence>
<keyword evidence="5 6" id="KW-0472">Membrane</keyword>
<feature type="domain" description="MacB-like periplasmic core" evidence="8">
    <location>
        <begin position="499"/>
        <end position="644"/>
    </location>
</feature>
<evidence type="ECO:0000256" key="4">
    <source>
        <dbReference type="ARBA" id="ARBA00022989"/>
    </source>
</evidence>
<feature type="transmembrane region" description="Helical" evidence="6">
    <location>
        <begin position="21"/>
        <end position="44"/>
    </location>
</feature>
<feature type="transmembrane region" description="Helical" evidence="6">
    <location>
        <begin position="288"/>
        <end position="307"/>
    </location>
</feature>
<dbReference type="Pfam" id="PF02687">
    <property type="entry name" value="FtsX"/>
    <property type="match status" value="2"/>
</dbReference>
<evidence type="ECO:0000259" key="7">
    <source>
        <dbReference type="Pfam" id="PF02687"/>
    </source>
</evidence>
<feature type="transmembrane region" description="Helical" evidence="6">
    <location>
        <begin position="680"/>
        <end position="706"/>
    </location>
</feature>
<feature type="domain" description="ABC3 transporter permease C-terminal" evidence="7">
    <location>
        <begin position="295"/>
        <end position="404"/>
    </location>
</feature>
<dbReference type="RefSeq" id="WP_046145750.1">
    <property type="nucleotide sequence ID" value="NZ_KQ033912.1"/>
</dbReference>
<evidence type="ECO:0000256" key="2">
    <source>
        <dbReference type="ARBA" id="ARBA00022475"/>
    </source>
</evidence>
<dbReference type="InterPro" id="IPR003838">
    <property type="entry name" value="ABC3_permease_C"/>
</dbReference>
<feature type="transmembrane region" description="Helical" evidence="6">
    <location>
        <begin position="736"/>
        <end position="755"/>
    </location>
</feature>
<keyword evidence="4 6" id="KW-1133">Transmembrane helix</keyword>
<organism evidence="9 10">
    <name type="scientific">Parabacteroides goldsteinii DSM 19448 = WAL 12034</name>
    <dbReference type="NCBI Taxonomy" id="927665"/>
    <lineage>
        <taxon>Bacteria</taxon>
        <taxon>Pseudomonadati</taxon>
        <taxon>Bacteroidota</taxon>
        <taxon>Bacteroidia</taxon>
        <taxon>Bacteroidales</taxon>
        <taxon>Tannerellaceae</taxon>
        <taxon>Parabacteroides</taxon>
    </lineage>
</organism>
<feature type="domain" description="ABC3 transporter permease C-terminal" evidence="7">
    <location>
        <begin position="687"/>
        <end position="795"/>
    </location>
</feature>